<feature type="repeat" description="TPR" evidence="8">
    <location>
        <begin position="53"/>
        <end position="86"/>
    </location>
</feature>
<dbReference type="SUPFAM" id="SSF53756">
    <property type="entry name" value="UDP-Glycosyltransferase/glycogen phosphorylase"/>
    <property type="match status" value="1"/>
</dbReference>
<dbReference type="InterPro" id="IPR029044">
    <property type="entry name" value="Nucleotide-diphossugar_trans"/>
</dbReference>
<evidence type="ECO:0000256" key="8">
    <source>
        <dbReference type="PROSITE-ProRule" id="PRU00339"/>
    </source>
</evidence>
<feature type="domain" description="O-GlcNAc transferase C-terminal" evidence="9">
    <location>
        <begin position="237"/>
        <end position="391"/>
    </location>
</feature>
<evidence type="ECO:0000256" key="1">
    <source>
        <dbReference type="ARBA" id="ARBA00004922"/>
    </source>
</evidence>
<dbReference type="SUPFAM" id="SSF53448">
    <property type="entry name" value="Nucleotide-diphospho-sugar transferases"/>
    <property type="match status" value="1"/>
</dbReference>
<comment type="pathway">
    <text evidence="1">Protein modification; protein glycosylation.</text>
</comment>
<evidence type="ECO:0000256" key="6">
    <source>
        <dbReference type="ARBA" id="ARBA00022737"/>
    </source>
</evidence>
<accession>A0A1X1DAX1</accession>
<dbReference type="AlphaFoldDB" id="A0A1X1DAX1"/>
<proteinExistence type="inferred from homology"/>
<dbReference type="Proteomes" id="UP000193104">
    <property type="component" value="Unassembled WGS sequence"/>
</dbReference>
<keyword evidence="5" id="KW-0808">Transferase</keyword>
<keyword evidence="7 8" id="KW-0802">TPR repeat</keyword>
<dbReference type="SUPFAM" id="SSF48452">
    <property type="entry name" value="TPR-like"/>
    <property type="match status" value="1"/>
</dbReference>
<evidence type="ECO:0000256" key="4">
    <source>
        <dbReference type="ARBA" id="ARBA00022676"/>
    </source>
</evidence>
<dbReference type="InterPro" id="IPR019734">
    <property type="entry name" value="TPR_rpt"/>
</dbReference>
<dbReference type="PANTHER" id="PTHR44835">
    <property type="entry name" value="UDP-N-ACETYLGLUCOSAMINE--PEPTIDE N-ACETYLGLUCOSAMINYLTRANSFERASE SPINDLY-RELATED"/>
    <property type="match status" value="1"/>
</dbReference>
<dbReference type="InterPro" id="IPR011990">
    <property type="entry name" value="TPR-like_helical_dom_sf"/>
</dbReference>
<dbReference type="PROSITE" id="PS50005">
    <property type="entry name" value="TPR"/>
    <property type="match status" value="2"/>
</dbReference>
<keyword evidence="11" id="KW-1185">Reference proteome</keyword>
<feature type="repeat" description="TPR" evidence="8">
    <location>
        <begin position="123"/>
        <end position="156"/>
    </location>
</feature>
<dbReference type="EMBL" id="MLFS01000017">
    <property type="protein sequence ID" value="ORM73700.1"/>
    <property type="molecule type" value="Genomic_DNA"/>
</dbReference>
<sequence>MKKTAVKTKPTNRSQVIHNAGLLSKQLFEMLDVNPQAALVKVKKILDKNPQNADLWEFMGRTHHKLNDFIAAEKAFNKALSFQANHQKALYSKAGMLYSLERFDEAEILINDAMTAMGGKQAVPMKVLLANVLQKQKKYKESIECFEQLILLEPDKWSNWSHLALIYQEMANFDKMHEAYNKAKALTDSNPLPYFNHIVSSHYDPAMDINDLQKLCFDWQKKFKPLKNIQPAMPLNKEKNKKLRIGMISDGFRSHPVGMMIAIGLSHVFNHEMEFYAYSTTSASDHITQRLQRITAKWVQVESISDLELNDLIRQHEIDILFDLNGYNSNSRMRTLQLKPAPIMVKWVGGLISSTGLEGMDYLLSDNVETHEGTDDYYTEKLIRLPVDYICYDPPGYLPPVSSLPYEEKGFITFGCFNNAAKINDVLLEQWALLLNDIPNSQLYLKSFNFKDVTLSDRIYTTLEKYGIKRSRIILEGASPHKELLESYNRVDIALDPWPYSGGLTTCEAMVMGVPVITLPGPTFAGRHSASHLVHAGMPELVAESWGDYLTIAKSLANDTENLALIRRHLREVLLSSSVCDGKIYARHFTDAMRAIWQRYCEGKLPAALSFIENEGLFFEPEKKAIKLNHPIEVENSSLIDNELGFSFNLDGQVRALDYGGILACQDKFKALMATNGIFVIIIDPLGIVGDTHLPLKRNSLQKVQMQLLGDGNDTQLNMCLDAKYSSDLDAITFTSKREGWYPQRVITKIKVPSLKLDEIYGLDRVDWLILDNRFNLKELFAYGARILKSCLFVAVHYRFENTHEGQLSFSNICDQLRNVGLDFHSFVNIEYQQLVEIEGNQPFESSQMIAAEALFIASKDRRAKLSIQQCEKLAFILHTGYGLYDIVVSLLQMQSKNRVANYIKEVAFDSKSSISNVSNKRGHSLPQKLIVSLTSYCKRFDTLHLTLNCLLNQTVKADRIILWIAESEKNIVPDNVIKFISHGLEIKYCKDIKSYKKIIPTLKDDPNSFIVTADDDLYYAEDWLENLIGAWNGDYKVVVAHRAHKIILDKNGLPVPYKEWGWEYDVSNDISSLNFPTSGAGVLYPPHCFYHDIINEELFSELSPGTDDIWLYWMCRMNGVKVKVVGKKMELLEWEGALAQPLWHDNLLNGGNDKNIKKMLKHYGFKNNEHNNEEDMSVVNDAFSFSHEDKLVCMHLPNKDDYIQNVIKSTVHSMN</sequence>
<dbReference type="InterPro" id="IPR029489">
    <property type="entry name" value="OGT/SEC/SPY_C"/>
</dbReference>
<evidence type="ECO:0000256" key="7">
    <source>
        <dbReference type="ARBA" id="ARBA00022803"/>
    </source>
</evidence>
<evidence type="ECO:0000313" key="10">
    <source>
        <dbReference type="EMBL" id="ORM73700.1"/>
    </source>
</evidence>
<dbReference type="Gene3D" id="1.25.40.10">
    <property type="entry name" value="Tetratricopeptide repeat domain"/>
    <property type="match status" value="2"/>
</dbReference>
<gene>
    <name evidence="10" type="ORF">HA48_08315</name>
</gene>
<dbReference type="PANTHER" id="PTHR44835:SF1">
    <property type="entry name" value="PROTEIN O-GLCNAC TRANSFERASE"/>
    <property type="match status" value="1"/>
</dbReference>
<comment type="caution">
    <text evidence="10">The sequence shown here is derived from an EMBL/GenBank/DDBJ whole genome shotgun (WGS) entry which is preliminary data.</text>
</comment>
<evidence type="ECO:0000256" key="2">
    <source>
        <dbReference type="ARBA" id="ARBA00005386"/>
    </source>
</evidence>
<feature type="domain" description="O-GlcNAc transferase C-terminal" evidence="9">
    <location>
        <begin position="412"/>
        <end position="587"/>
    </location>
</feature>
<protein>
    <recommendedName>
        <fullName evidence="3">protein O-GlcNAc transferase</fullName>
        <ecNumber evidence="3">2.4.1.255</ecNumber>
    </recommendedName>
</protein>
<dbReference type="RefSeq" id="WP_128600619.1">
    <property type="nucleotide sequence ID" value="NZ_MLFS01000017.1"/>
</dbReference>
<reference evidence="10 11" key="1">
    <citation type="journal article" date="2017" name="Antonie Van Leeuwenhoek">
        <title>Phylogenomic resolution of the bacterial genus Pantoea and its relationship with Erwinia and Tatumella.</title>
        <authorList>
            <person name="Palmer M."/>
            <person name="Steenkamp E.T."/>
            <person name="Coetzee M.P."/>
            <person name="Chan W.Y."/>
            <person name="van Zyl E."/>
            <person name="De Maayer P."/>
            <person name="Coutinho T.A."/>
            <person name="Blom J."/>
            <person name="Smits T.H."/>
            <person name="Duffy B."/>
            <person name="Venter S.N."/>
        </authorList>
    </citation>
    <scope>NUCLEOTIDE SEQUENCE [LARGE SCALE GENOMIC DNA]</scope>
    <source>
        <strain evidence="10 11">LMG 26277</strain>
    </source>
</reference>
<evidence type="ECO:0000259" key="9">
    <source>
        <dbReference type="Pfam" id="PF13844"/>
    </source>
</evidence>
<dbReference type="Gene3D" id="3.40.50.2000">
    <property type="entry name" value="Glycogen Phosphorylase B"/>
    <property type="match status" value="1"/>
</dbReference>
<keyword evidence="6" id="KW-0677">Repeat</keyword>
<dbReference type="SMART" id="SM00028">
    <property type="entry name" value="TPR"/>
    <property type="match status" value="3"/>
</dbReference>
<keyword evidence="4" id="KW-0328">Glycosyltransferase</keyword>
<dbReference type="Pfam" id="PF13844">
    <property type="entry name" value="Glyco_transf_41"/>
    <property type="match status" value="2"/>
</dbReference>
<dbReference type="InterPro" id="IPR051939">
    <property type="entry name" value="Glycosyltr_41/O-GlcNAc_trsf"/>
</dbReference>
<evidence type="ECO:0000313" key="11">
    <source>
        <dbReference type="Proteomes" id="UP000193104"/>
    </source>
</evidence>
<name>A0A1X1DAX1_9GAMM</name>
<dbReference type="GO" id="GO:0097363">
    <property type="term" value="F:protein O-acetylglucosaminyltransferase activity"/>
    <property type="evidence" value="ECO:0007669"/>
    <property type="project" value="UniProtKB-EC"/>
</dbReference>
<comment type="similarity">
    <text evidence="2">Belongs to the glycosyltransferase 41 family. O-GlcNAc transferase subfamily.</text>
</comment>
<dbReference type="OrthoDB" id="5465469at2"/>
<evidence type="ECO:0000256" key="3">
    <source>
        <dbReference type="ARBA" id="ARBA00011970"/>
    </source>
</evidence>
<organism evidence="10 11">
    <name type="scientific">Pantoea wallisii</name>
    <dbReference type="NCBI Taxonomy" id="1076551"/>
    <lineage>
        <taxon>Bacteria</taxon>
        <taxon>Pseudomonadati</taxon>
        <taxon>Pseudomonadota</taxon>
        <taxon>Gammaproteobacteria</taxon>
        <taxon>Enterobacterales</taxon>
        <taxon>Erwiniaceae</taxon>
        <taxon>Pantoea</taxon>
    </lineage>
</organism>
<dbReference type="Pfam" id="PF13181">
    <property type="entry name" value="TPR_8"/>
    <property type="match status" value="2"/>
</dbReference>
<evidence type="ECO:0000256" key="5">
    <source>
        <dbReference type="ARBA" id="ARBA00022679"/>
    </source>
</evidence>
<dbReference type="STRING" id="1076551.HA48_08315"/>
<dbReference type="EC" id="2.4.1.255" evidence="3"/>
<dbReference type="Gene3D" id="3.40.50.11380">
    <property type="match status" value="1"/>
</dbReference>